<dbReference type="GO" id="GO:0016301">
    <property type="term" value="F:kinase activity"/>
    <property type="evidence" value="ECO:0007669"/>
    <property type="project" value="UniProtKB-KW"/>
</dbReference>
<dbReference type="InterPro" id="IPR003661">
    <property type="entry name" value="HisK_dim/P_dom"/>
</dbReference>
<dbReference type="Proteomes" id="UP001149719">
    <property type="component" value="Unassembled WGS sequence"/>
</dbReference>
<evidence type="ECO:0000313" key="6">
    <source>
        <dbReference type="EMBL" id="MCZ2720696.1"/>
    </source>
</evidence>
<comment type="catalytic activity">
    <reaction evidence="1">
        <text>ATP + protein L-histidine = ADP + protein N-phospho-L-histidine.</text>
        <dbReference type="EC" id="2.7.13.3"/>
    </reaction>
</comment>
<dbReference type="SUPFAM" id="SSF47384">
    <property type="entry name" value="Homodimeric domain of signal transducing histidine kinase"/>
    <property type="match status" value="1"/>
</dbReference>
<dbReference type="SUPFAM" id="SSF55874">
    <property type="entry name" value="ATPase domain of HSP90 chaperone/DNA topoisomerase II/histidine kinase"/>
    <property type="match status" value="1"/>
</dbReference>
<proteinExistence type="predicted"/>
<dbReference type="PANTHER" id="PTHR43065:SF42">
    <property type="entry name" value="TWO-COMPONENT SENSOR PPRA"/>
    <property type="match status" value="1"/>
</dbReference>
<dbReference type="Gene3D" id="1.10.287.130">
    <property type="match status" value="1"/>
</dbReference>
<dbReference type="CDD" id="cd00082">
    <property type="entry name" value="HisKA"/>
    <property type="match status" value="1"/>
</dbReference>
<reference evidence="6" key="1">
    <citation type="submission" date="2022-12" db="EMBL/GenBank/DDBJ databases">
        <title>Marinomonas 15G1-11 sp. nov, isolated from marine algae.</title>
        <authorList>
            <person name="Butt M."/>
            <person name="Choi D.G."/>
            <person name="Kim J.M."/>
            <person name="Lee J.K."/>
            <person name="Baek J.H."/>
            <person name="Jeon C.O."/>
        </authorList>
    </citation>
    <scope>NUCLEOTIDE SEQUENCE</scope>
    <source>
        <strain evidence="6">15G1-11</strain>
    </source>
</reference>
<feature type="transmembrane region" description="Helical" evidence="4">
    <location>
        <begin position="149"/>
        <end position="171"/>
    </location>
</feature>
<dbReference type="SMART" id="SM00387">
    <property type="entry name" value="HATPase_c"/>
    <property type="match status" value="1"/>
</dbReference>
<dbReference type="InterPro" id="IPR003594">
    <property type="entry name" value="HATPase_dom"/>
</dbReference>
<evidence type="ECO:0000256" key="3">
    <source>
        <dbReference type="ARBA" id="ARBA00022553"/>
    </source>
</evidence>
<dbReference type="InterPro" id="IPR036097">
    <property type="entry name" value="HisK_dim/P_sf"/>
</dbReference>
<dbReference type="InterPro" id="IPR036890">
    <property type="entry name" value="HATPase_C_sf"/>
</dbReference>
<feature type="transmembrane region" description="Helical" evidence="4">
    <location>
        <begin position="6"/>
        <end position="27"/>
    </location>
</feature>
<sequence>MPQSIQFRLFVWIIGTLLFILSATSWYSYSANRTMINEGYQLMQLQLSKRLSLSLSNGFWQLDMEYIEDILDAELLNEAVVAIKANDQESISISRQIGPDNKPAQLSKNAIPPHEDILKVDIVHNNTHLGVVEVFLTTKPLRNRIEKSLWGGLAVQIIGIMFIGALLFFILKRYIFTPINNLEQALSIAKNLRVKEKYELPHQTFLEWTVLVNGINEIIQKISLELSSRQQAEQNALIEKEYAEQAYQQLIETQDTLVQVEKMAALGRLVAGMAHEINTPIGITLTSASHLEGSTRSLHNAMSNNQLKKSTLDNYIETALESTQLILNNSRRAADLIQSFKQVAVDQTNQTKREFALHEYLHEVIHSLRPKLKLGTVNVHIECDKSIVMNSYPGALSQVITNLVLNATIHAFEDKALGDIAILVDRNFSDKIIIKVEDNGKGIPENLIQKIFDPFFTTKHNQEGTGLGLHIVFNIVTQTLGGTINTVSKVNEGTCFTINIPTDAPELDNDVAERD</sequence>
<evidence type="ECO:0000256" key="2">
    <source>
        <dbReference type="ARBA" id="ARBA00012438"/>
    </source>
</evidence>
<dbReference type="EMBL" id="JAPUBN010000010">
    <property type="protein sequence ID" value="MCZ2720696.1"/>
    <property type="molecule type" value="Genomic_DNA"/>
</dbReference>
<comment type="caution">
    <text evidence="6">The sequence shown here is derived from an EMBL/GenBank/DDBJ whole genome shotgun (WGS) entry which is preliminary data.</text>
</comment>
<dbReference type="EC" id="2.7.13.3" evidence="2"/>
<evidence type="ECO:0000259" key="5">
    <source>
        <dbReference type="PROSITE" id="PS50109"/>
    </source>
</evidence>
<keyword evidence="4" id="KW-1133">Transmembrane helix</keyword>
<feature type="domain" description="Histidine kinase" evidence="5">
    <location>
        <begin position="272"/>
        <end position="504"/>
    </location>
</feature>
<evidence type="ECO:0000256" key="1">
    <source>
        <dbReference type="ARBA" id="ARBA00000085"/>
    </source>
</evidence>
<organism evidence="6 7">
    <name type="scientific">Marinomonas phaeophyticola</name>
    <dbReference type="NCBI Taxonomy" id="3004091"/>
    <lineage>
        <taxon>Bacteria</taxon>
        <taxon>Pseudomonadati</taxon>
        <taxon>Pseudomonadota</taxon>
        <taxon>Gammaproteobacteria</taxon>
        <taxon>Oceanospirillales</taxon>
        <taxon>Oceanospirillaceae</taxon>
        <taxon>Marinomonas</taxon>
    </lineage>
</organism>
<dbReference type="PRINTS" id="PR00344">
    <property type="entry name" value="BCTRLSENSOR"/>
</dbReference>
<dbReference type="PANTHER" id="PTHR43065">
    <property type="entry name" value="SENSOR HISTIDINE KINASE"/>
    <property type="match status" value="1"/>
</dbReference>
<accession>A0ABT4JQP3</accession>
<evidence type="ECO:0000313" key="7">
    <source>
        <dbReference type="Proteomes" id="UP001149719"/>
    </source>
</evidence>
<keyword evidence="4" id="KW-0472">Membrane</keyword>
<name>A0ABT4JQP3_9GAMM</name>
<dbReference type="PROSITE" id="PS50109">
    <property type="entry name" value="HIS_KIN"/>
    <property type="match status" value="1"/>
</dbReference>
<dbReference type="InterPro" id="IPR004358">
    <property type="entry name" value="Sig_transdc_His_kin-like_C"/>
</dbReference>
<dbReference type="Pfam" id="PF02518">
    <property type="entry name" value="HATPase_c"/>
    <property type="match status" value="1"/>
</dbReference>
<keyword evidence="4" id="KW-0812">Transmembrane</keyword>
<protein>
    <recommendedName>
        <fullName evidence="2">histidine kinase</fullName>
        <ecNumber evidence="2">2.7.13.3</ecNumber>
    </recommendedName>
</protein>
<dbReference type="Gene3D" id="3.30.565.10">
    <property type="entry name" value="Histidine kinase-like ATPase, C-terminal domain"/>
    <property type="match status" value="1"/>
</dbReference>
<keyword evidence="3" id="KW-0597">Phosphoprotein</keyword>
<keyword evidence="6" id="KW-0808">Transferase</keyword>
<evidence type="ECO:0000256" key="4">
    <source>
        <dbReference type="SAM" id="Phobius"/>
    </source>
</evidence>
<dbReference type="RefSeq" id="WP_269122791.1">
    <property type="nucleotide sequence ID" value="NZ_JAPUBN010000010.1"/>
</dbReference>
<dbReference type="InterPro" id="IPR005467">
    <property type="entry name" value="His_kinase_dom"/>
</dbReference>
<gene>
    <name evidence="6" type="ORF">O1D97_03305</name>
</gene>
<keyword evidence="6" id="KW-0418">Kinase</keyword>
<keyword evidence="7" id="KW-1185">Reference proteome</keyword>